<proteinExistence type="predicted"/>
<evidence type="ECO:0000256" key="1">
    <source>
        <dbReference type="SAM" id="Coils"/>
    </source>
</evidence>
<protein>
    <recommendedName>
        <fullName evidence="2">Integrase catalytic domain-containing protein</fullName>
    </recommendedName>
</protein>
<organism evidence="3 4">
    <name type="scientific">Trichogramma brassicae</name>
    <dbReference type="NCBI Taxonomy" id="86971"/>
    <lineage>
        <taxon>Eukaryota</taxon>
        <taxon>Metazoa</taxon>
        <taxon>Ecdysozoa</taxon>
        <taxon>Arthropoda</taxon>
        <taxon>Hexapoda</taxon>
        <taxon>Insecta</taxon>
        <taxon>Pterygota</taxon>
        <taxon>Neoptera</taxon>
        <taxon>Endopterygota</taxon>
        <taxon>Hymenoptera</taxon>
        <taxon>Apocrita</taxon>
        <taxon>Proctotrupomorpha</taxon>
        <taxon>Chalcidoidea</taxon>
        <taxon>Trichogrammatidae</taxon>
        <taxon>Trichogramma</taxon>
    </lineage>
</organism>
<dbReference type="InterPro" id="IPR001584">
    <property type="entry name" value="Integrase_cat-core"/>
</dbReference>
<keyword evidence="1" id="KW-0175">Coiled coil</keyword>
<dbReference type="Gene3D" id="3.30.420.10">
    <property type="entry name" value="Ribonuclease H-like superfamily/Ribonuclease H"/>
    <property type="match status" value="1"/>
</dbReference>
<dbReference type="InterPro" id="IPR036397">
    <property type="entry name" value="RNaseH_sf"/>
</dbReference>
<feature type="domain" description="Integrase catalytic" evidence="2">
    <location>
        <begin position="113"/>
        <end position="282"/>
    </location>
</feature>
<feature type="coiled-coil region" evidence="1">
    <location>
        <begin position="67"/>
        <end position="101"/>
    </location>
</feature>
<dbReference type="EMBL" id="CADCXV010000040">
    <property type="protein sequence ID" value="CAB0027975.1"/>
    <property type="molecule type" value="Genomic_DNA"/>
</dbReference>
<dbReference type="Proteomes" id="UP000479190">
    <property type="component" value="Unassembled WGS sequence"/>
</dbReference>
<dbReference type="GO" id="GO:0015074">
    <property type="term" value="P:DNA integration"/>
    <property type="evidence" value="ECO:0007669"/>
    <property type="project" value="InterPro"/>
</dbReference>
<evidence type="ECO:0000313" key="3">
    <source>
        <dbReference type="EMBL" id="CAB0027975.1"/>
    </source>
</evidence>
<dbReference type="GO" id="GO:0003676">
    <property type="term" value="F:nucleic acid binding"/>
    <property type="evidence" value="ECO:0007669"/>
    <property type="project" value="InterPro"/>
</dbReference>
<gene>
    <name evidence="3" type="ORF">TBRA_LOCUS205</name>
</gene>
<evidence type="ECO:0000259" key="2">
    <source>
        <dbReference type="PROSITE" id="PS50994"/>
    </source>
</evidence>
<dbReference type="SUPFAM" id="SSF53098">
    <property type="entry name" value="Ribonuclease H-like"/>
    <property type="match status" value="1"/>
</dbReference>
<dbReference type="AlphaFoldDB" id="A0A6H5HS08"/>
<name>A0A6H5HS08_9HYME</name>
<sequence length="385" mass="44945">MSIDVFGRVLNDKQKHSRGVPGIGYKLTEDGLDFDIEDRRLCNVRAPADARDAINFETLYFNINSISEANEKVKNKFEAQIIELERKNQSARSSSKQMSQKKDLVEELHRPARRNYPRRRVDVRGLDETWQADLVEMIPYARENGGYKYLLTCIDIFSKYAWTVPVKSKTGKDIAEAMKSILSKGQRVPKHLHTDRGKEFYNKDFEAVMNKYGIHLYSTYSNLKASIVERFNRTLKNIMWKQFSLQGNHKWPNIVSKLTSDYNERKHRTIGMAPVRVTQKNEKDILKTRFAQRVGSVSRKFKIGDKVRVSKAKHLFEKGYEPNWTTEIFTVRRVARTDPVTYHLQDYPRAADLGMFLRRRTFKSKACGRLPRGKSYQETWRSGLC</sequence>
<reference evidence="3 4" key="1">
    <citation type="submission" date="2020-02" db="EMBL/GenBank/DDBJ databases">
        <authorList>
            <person name="Ferguson B K."/>
        </authorList>
    </citation>
    <scope>NUCLEOTIDE SEQUENCE [LARGE SCALE GENOMIC DNA]</scope>
</reference>
<dbReference type="PANTHER" id="PTHR46585">
    <property type="entry name" value="INTEGRASE CORE DOMAIN CONTAINING PROTEIN"/>
    <property type="match status" value="1"/>
</dbReference>
<dbReference type="OrthoDB" id="6343797at2759"/>
<evidence type="ECO:0000313" key="4">
    <source>
        <dbReference type="Proteomes" id="UP000479190"/>
    </source>
</evidence>
<dbReference type="Pfam" id="PF00665">
    <property type="entry name" value="rve"/>
    <property type="match status" value="1"/>
</dbReference>
<dbReference type="PROSITE" id="PS50994">
    <property type="entry name" value="INTEGRASE"/>
    <property type="match status" value="1"/>
</dbReference>
<accession>A0A6H5HS08</accession>
<dbReference type="PANTHER" id="PTHR46585:SF1">
    <property type="entry name" value="CHROMO DOMAIN-CONTAINING PROTEIN"/>
    <property type="match status" value="1"/>
</dbReference>
<dbReference type="InterPro" id="IPR012337">
    <property type="entry name" value="RNaseH-like_sf"/>
</dbReference>
<keyword evidence="4" id="KW-1185">Reference proteome</keyword>